<dbReference type="EMBL" id="FMHV01000002">
    <property type="protein sequence ID" value="SCL26015.1"/>
    <property type="molecule type" value="Genomic_DNA"/>
</dbReference>
<reference evidence="3" key="1">
    <citation type="submission" date="2016-06" db="EMBL/GenBank/DDBJ databases">
        <authorList>
            <person name="Varghese N."/>
            <person name="Submissions Spin"/>
        </authorList>
    </citation>
    <scope>NUCLEOTIDE SEQUENCE [LARGE SCALE GENOMIC DNA]</scope>
    <source>
        <strain evidence="3">DSM 45431</strain>
    </source>
</reference>
<evidence type="ECO:0000313" key="3">
    <source>
        <dbReference type="Proteomes" id="UP000199413"/>
    </source>
</evidence>
<feature type="region of interest" description="Disordered" evidence="1">
    <location>
        <begin position="1"/>
        <end position="54"/>
    </location>
</feature>
<evidence type="ECO:0000313" key="2">
    <source>
        <dbReference type="EMBL" id="SCL26015.1"/>
    </source>
</evidence>
<protein>
    <submittedName>
        <fullName evidence="2">Uncharacterized protein</fullName>
    </submittedName>
</protein>
<feature type="compositionally biased region" description="Basic and acidic residues" evidence="1">
    <location>
        <begin position="31"/>
        <end position="41"/>
    </location>
</feature>
<dbReference type="AlphaFoldDB" id="A0A1C6S964"/>
<dbReference type="Proteomes" id="UP000199413">
    <property type="component" value="Unassembled WGS sequence"/>
</dbReference>
<accession>A0A1C6S964</accession>
<dbReference type="STRING" id="568872.GA0070624_3220"/>
<evidence type="ECO:0000256" key="1">
    <source>
        <dbReference type="SAM" id="MobiDB-lite"/>
    </source>
</evidence>
<organism evidence="2 3">
    <name type="scientific">Micromonospora rhizosphaerae</name>
    <dbReference type="NCBI Taxonomy" id="568872"/>
    <lineage>
        <taxon>Bacteria</taxon>
        <taxon>Bacillati</taxon>
        <taxon>Actinomycetota</taxon>
        <taxon>Actinomycetes</taxon>
        <taxon>Micromonosporales</taxon>
        <taxon>Micromonosporaceae</taxon>
        <taxon>Micromonospora</taxon>
    </lineage>
</organism>
<gene>
    <name evidence="2" type="ORF">GA0070624_3220</name>
</gene>
<proteinExistence type="predicted"/>
<name>A0A1C6S964_9ACTN</name>
<keyword evidence="3" id="KW-1185">Reference proteome</keyword>
<sequence length="178" mass="18519">MPVVASPIRAGALSGRRHESAALSRTAQSDGGHHTAARDLSRVTGRPVTAGASGPASLLTATYRAANPNVILTSRRCRARVPPGALLSRLHPRGRGVLFAPLACGLGTQKTINHVQGFRLRVELPPQHLPGLTVAGAGDQLPACLADEPHVAAGQAPPAPVPPPPDHLFHAIIVRMFD</sequence>